<dbReference type="Proteomes" id="UP000269721">
    <property type="component" value="Unassembled WGS sequence"/>
</dbReference>
<organism evidence="2 3">
    <name type="scientific">Blyttiomyces helicus</name>
    <dbReference type="NCBI Taxonomy" id="388810"/>
    <lineage>
        <taxon>Eukaryota</taxon>
        <taxon>Fungi</taxon>
        <taxon>Fungi incertae sedis</taxon>
        <taxon>Chytridiomycota</taxon>
        <taxon>Chytridiomycota incertae sedis</taxon>
        <taxon>Chytridiomycetes</taxon>
        <taxon>Chytridiomycetes incertae sedis</taxon>
        <taxon>Blyttiomyces</taxon>
    </lineage>
</organism>
<gene>
    <name evidence="2" type="ORF">BDK51DRAFT_44758</name>
</gene>
<name>A0A4P9VZY0_9FUNG</name>
<feature type="compositionally biased region" description="Pro residues" evidence="1">
    <location>
        <begin position="188"/>
        <end position="201"/>
    </location>
</feature>
<reference evidence="3" key="1">
    <citation type="journal article" date="2018" name="Nat. Microbiol.">
        <title>Leveraging single-cell genomics to expand the fungal tree of life.</title>
        <authorList>
            <person name="Ahrendt S.R."/>
            <person name="Quandt C.A."/>
            <person name="Ciobanu D."/>
            <person name="Clum A."/>
            <person name="Salamov A."/>
            <person name="Andreopoulos B."/>
            <person name="Cheng J.F."/>
            <person name="Woyke T."/>
            <person name="Pelin A."/>
            <person name="Henrissat B."/>
            <person name="Reynolds N.K."/>
            <person name="Benny G.L."/>
            <person name="Smith M.E."/>
            <person name="James T.Y."/>
            <person name="Grigoriev I.V."/>
        </authorList>
    </citation>
    <scope>NUCLEOTIDE SEQUENCE [LARGE SCALE GENOMIC DNA]</scope>
</reference>
<feature type="region of interest" description="Disordered" evidence="1">
    <location>
        <begin position="142"/>
        <end position="164"/>
    </location>
</feature>
<accession>A0A4P9VZY0</accession>
<feature type="compositionally biased region" description="Low complexity" evidence="1">
    <location>
        <begin position="107"/>
        <end position="126"/>
    </location>
</feature>
<evidence type="ECO:0000313" key="2">
    <source>
        <dbReference type="EMBL" id="RKO85389.1"/>
    </source>
</evidence>
<feature type="region of interest" description="Disordered" evidence="1">
    <location>
        <begin position="180"/>
        <end position="254"/>
    </location>
</feature>
<protein>
    <submittedName>
        <fullName evidence="2">Uncharacterized protein</fullName>
    </submittedName>
</protein>
<dbReference type="EMBL" id="KZ999125">
    <property type="protein sequence ID" value="RKO85389.1"/>
    <property type="molecule type" value="Genomic_DNA"/>
</dbReference>
<dbReference type="AlphaFoldDB" id="A0A4P9VZY0"/>
<sequence>MAGPAGSNHIEDDRLQLLRDVVIQVSQGSRETLELCNLLMLKQFSSDQAHPDSNNFTFTPQLLTTAFRCVSTSKGDLRFPAAVAKYPGLRATFHIYVAAQQHLSSTPDTATATTTPTMAPTATATTPLPPTTLPPLPRQIHPIHGEIGPANVRQSSPPKNTLPTPAEIKGTYCICIDPELPSVTRSTPQPPPPSPPPPPTTPKLTSSSTPLKNTNQIASPAAQHHAVPSSSEASSTPHSPSATYPSPEQRRYSPDREGVDFCVINWFTEPQAESRSLADPATVTLTLPVVPVVTVPPGRSVPAPALGAQSSGITTQSGTSRRSSSPSLRRHPSRHSL</sequence>
<feature type="region of interest" description="Disordered" evidence="1">
    <location>
        <begin position="107"/>
        <end position="130"/>
    </location>
</feature>
<feature type="region of interest" description="Disordered" evidence="1">
    <location>
        <begin position="297"/>
        <end position="337"/>
    </location>
</feature>
<feature type="compositionally biased region" description="Low complexity" evidence="1">
    <location>
        <begin position="228"/>
        <end position="247"/>
    </location>
</feature>
<evidence type="ECO:0000256" key="1">
    <source>
        <dbReference type="SAM" id="MobiDB-lite"/>
    </source>
</evidence>
<feature type="compositionally biased region" description="Polar residues" evidence="1">
    <location>
        <begin position="152"/>
        <end position="163"/>
    </location>
</feature>
<proteinExistence type="predicted"/>
<keyword evidence="3" id="KW-1185">Reference proteome</keyword>
<feature type="compositionally biased region" description="Low complexity" evidence="1">
    <location>
        <begin position="309"/>
        <end position="327"/>
    </location>
</feature>
<evidence type="ECO:0000313" key="3">
    <source>
        <dbReference type="Proteomes" id="UP000269721"/>
    </source>
</evidence>
<feature type="compositionally biased region" description="Basic residues" evidence="1">
    <location>
        <begin position="328"/>
        <end position="337"/>
    </location>
</feature>